<evidence type="ECO:0000256" key="1">
    <source>
        <dbReference type="SAM" id="MobiDB-lite"/>
    </source>
</evidence>
<dbReference type="EMBL" id="JACASF010000031">
    <property type="protein sequence ID" value="KAF6398487.1"/>
    <property type="molecule type" value="Genomic_DNA"/>
</dbReference>
<keyword evidence="3" id="KW-1185">Reference proteome</keyword>
<proteinExistence type="predicted"/>
<comment type="caution">
    <text evidence="2">The sequence shown here is derived from an EMBL/GenBank/DDBJ whole genome shotgun (WGS) entry which is preliminary data.</text>
</comment>
<accession>A0A7J8BHX6</accession>
<evidence type="ECO:0000313" key="3">
    <source>
        <dbReference type="Proteomes" id="UP000550707"/>
    </source>
</evidence>
<feature type="compositionally biased region" description="Polar residues" evidence="1">
    <location>
        <begin position="82"/>
        <end position="92"/>
    </location>
</feature>
<sequence>MALISRSGPGFLPLVDQGALGLSFYRWPVDSPSHVPCSLLELMGTLEAKSVLDHSSATIPLVNPSWVRTQTSGEQRPPHPKSFSTYCPQNGTRYREDLRTGPPHLQGRWTGGCGLRLRGRLRLSQEPLPK</sequence>
<evidence type="ECO:0000313" key="2">
    <source>
        <dbReference type="EMBL" id="KAF6398487.1"/>
    </source>
</evidence>
<feature type="region of interest" description="Disordered" evidence="1">
    <location>
        <begin position="69"/>
        <end position="105"/>
    </location>
</feature>
<organism evidence="2 3">
    <name type="scientific">Molossus molossus</name>
    <name type="common">Pallas' mastiff bat</name>
    <name type="synonym">Vespertilio molossus</name>
    <dbReference type="NCBI Taxonomy" id="27622"/>
    <lineage>
        <taxon>Eukaryota</taxon>
        <taxon>Metazoa</taxon>
        <taxon>Chordata</taxon>
        <taxon>Craniata</taxon>
        <taxon>Vertebrata</taxon>
        <taxon>Euteleostomi</taxon>
        <taxon>Mammalia</taxon>
        <taxon>Eutheria</taxon>
        <taxon>Laurasiatheria</taxon>
        <taxon>Chiroptera</taxon>
        <taxon>Yangochiroptera</taxon>
        <taxon>Molossidae</taxon>
        <taxon>Molossus</taxon>
    </lineage>
</organism>
<gene>
    <name evidence="2" type="ORF">HJG59_010461</name>
</gene>
<dbReference type="AlphaFoldDB" id="A0A7J8BHX6"/>
<protein>
    <submittedName>
        <fullName evidence="2">Uncharacterized protein</fullName>
    </submittedName>
</protein>
<reference evidence="2 3" key="1">
    <citation type="journal article" date="2020" name="Nature">
        <title>Six reference-quality genomes reveal evolution of bat adaptations.</title>
        <authorList>
            <person name="Jebb D."/>
            <person name="Huang Z."/>
            <person name="Pippel M."/>
            <person name="Hughes G.M."/>
            <person name="Lavrichenko K."/>
            <person name="Devanna P."/>
            <person name="Winkler S."/>
            <person name="Jermiin L.S."/>
            <person name="Skirmuntt E.C."/>
            <person name="Katzourakis A."/>
            <person name="Burkitt-Gray L."/>
            <person name="Ray D.A."/>
            <person name="Sullivan K.A.M."/>
            <person name="Roscito J.G."/>
            <person name="Kirilenko B.M."/>
            <person name="Davalos L.M."/>
            <person name="Corthals A.P."/>
            <person name="Power M.L."/>
            <person name="Jones G."/>
            <person name="Ransome R.D."/>
            <person name="Dechmann D.K.N."/>
            <person name="Locatelli A.G."/>
            <person name="Puechmaille S.J."/>
            <person name="Fedrigo O."/>
            <person name="Jarvis E.D."/>
            <person name="Hiller M."/>
            <person name="Vernes S.C."/>
            <person name="Myers E.W."/>
            <person name="Teeling E.C."/>
        </authorList>
    </citation>
    <scope>NUCLEOTIDE SEQUENCE [LARGE SCALE GENOMIC DNA]</scope>
    <source>
        <strain evidence="2">MMolMol1</strain>
        <tissue evidence="2">Muscle</tissue>
    </source>
</reference>
<dbReference type="Proteomes" id="UP000550707">
    <property type="component" value="Unassembled WGS sequence"/>
</dbReference>
<dbReference type="InParanoid" id="A0A7J8BHX6"/>
<name>A0A7J8BHX6_MOLMO</name>